<reference evidence="2 3" key="1">
    <citation type="submission" date="2019-10" db="EMBL/GenBank/DDBJ databases">
        <authorList>
            <person name="Palmer J.M."/>
        </authorList>
    </citation>
    <scope>NUCLEOTIDE SEQUENCE [LARGE SCALE GENOMIC DNA]</scope>
    <source>
        <strain evidence="2 3">TWF694</strain>
    </source>
</reference>
<dbReference type="GO" id="GO:0016791">
    <property type="term" value="F:phosphatase activity"/>
    <property type="evidence" value="ECO:0007669"/>
    <property type="project" value="TreeGrafter"/>
</dbReference>
<dbReference type="PANTHER" id="PTHR48100:SF1">
    <property type="entry name" value="HISTIDINE PHOSPHATASE FAMILY PROTEIN-RELATED"/>
    <property type="match status" value="1"/>
</dbReference>
<organism evidence="2 3">
    <name type="scientific">Orbilia ellipsospora</name>
    <dbReference type="NCBI Taxonomy" id="2528407"/>
    <lineage>
        <taxon>Eukaryota</taxon>
        <taxon>Fungi</taxon>
        <taxon>Dikarya</taxon>
        <taxon>Ascomycota</taxon>
        <taxon>Pezizomycotina</taxon>
        <taxon>Orbiliomycetes</taxon>
        <taxon>Orbiliales</taxon>
        <taxon>Orbiliaceae</taxon>
        <taxon>Orbilia</taxon>
    </lineage>
</organism>
<dbReference type="Pfam" id="PF00300">
    <property type="entry name" value="His_Phos_1"/>
    <property type="match status" value="1"/>
</dbReference>
<evidence type="ECO:0000313" key="2">
    <source>
        <dbReference type="EMBL" id="KAK6526318.1"/>
    </source>
</evidence>
<protein>
    <recommendedName>
        <fullName evidence="4">Phosphoglycerate mutase</fullName>
    </recommendedName>
</protein>
<accession>A0AAV9WU07</accession>
<dbReference type="InterPro" id="IPR013078">
    <property type="entry name" value="His_Pase_superF_clade-1"/>
</dbReference>
<dbReference type="GO" id="GO:0005737">
    <property type="term" value="C:cytoplasm"/>
    <property type="evidence" value="ECO:0007669"/>
    <property type="project" value="TreeGrafter"/>
</dbReference>
<keyword evidence="3" id="KW-1185">Reference proteome</keyword>
<comment type="caution">
    <text evidence="2">The sequence shown here is derived from an EMBL/GenBank/DDBJ whole genome shotgun (WGS) entry which is preliminary data.</text>
</comment>
<proteinExistence type="predicted"/>
<dbReference type="AlphaFoldDB" id="A0AAV9WU07"/>
<evidence type="ECO:0008006" key="4">
    <source>
        <dbReference type="Google" id="ProtNLM"/>
    </source>
</evidence>
<evidence type="ECO:0000256" key="1">
    <source>
        <dbReference type="SAM" id="MobiDB-lite"/>
    </source>
</evidence>
<feature type="compositionally biased region" description="Polar residues" evidence="1">
    <location>
        <begin position="16"/>
        <end position="27"/>
    </location>
</feature>
<sequence length="363" mass="41485">MSSHSSSSAGVPKDAPTSNPPAVTDSSQQKDTRPIMEYMVSHRPPMFEYSVVRSLFVQSMPEYLIDQQEFNDHYWTKNFGLMLFNDKDEPDWKAFTDRVAELNANAAPDETYKVLYLARHGQGYHNLAIEKYGHPKWEREIGMLREYEGLQLGPDPDLTDTGKKEALGVNKIWKTQISKYMLSEAGALPQKFYASPFTRALQTLEVTWHDIVLNLPDAPKVHVKEGLRETIGRHYCDYRGDMRDIRKAFPWVETEEGMKDEDTIWTEAREDGRVGGSMDWRVRDALDDIFINDGETFISITAHSGCLGCVMRVTGHRFFALETSRMVPLVVKAKLRPEFKDRKLPARISGLPYAFTPAHLDST</sequence>
<gene>
    <name evidence="2" type="ORF">TWF694_004917</name>
</gene>
<dbReference type="InterPro" id="IPR029033">
    <property type="entry name" value="His_PPase_superfam"/>
</dbReference>
<dbReference type="InterPro" id="IPR050275">
    <property type="entry name" value="PGM_Phosphatase"/>
</dbReference>
<feature type="region of interest" description="Disordered" evidence="1">
    <location>
        <begin position="1"/>
        <end position="33"/>
    </location>
</feature>
<dbReference type="SMART" id="SM00855">
    <property type="entry name" value="PGAM"/>
    <property type="match status" value="1"/>
</dbReference>
<evidence type="ECO:0000313" key="3">
    <source>
        <dbReference type="Proteomes" id="UP001365542"/>
    </source>
</evidence>
<name>A0AAV9WU07_9PEZI</name>
<dbReference type="Gene3D" id="3.40.50.1240">
    <property type="entry name" value="Phosphoglycerate mutase-like"/>
    <property type="match status" value="1"/>
</dbReference>
<dbReference type="EMBL" id="JAVHJO010000016">
    <property type="protein sequence ID" value="KAK6526318.1"/>
    <property type="molecule type" value="Genomic_DNA"/>
</dbReference>
<dbReference type="CDD" id="cd07067">
    <property type="entry name" value="HP_PGM_like"/>
    <property type="match status" value="1"/>
</dbReference>
<dbReference type="PANTHER" id="PTHR48100">
    <property type="entry name" value="BROAD-SPECIFICITY PHOSPHATASE YOR283W-RELATED"/>
    <property type="match status" value="1"/>
</dbReference>
<dbReference type="SUPFAM" id="SSF53254">
    <property type="entry name" value="Phosphoglycerate mutase-like"/>
    <property type="match status" value="1"/>
</dbReference>
<dbReference type="Proteomes" id="UP001365542">
    <property type="component" value="Unassembled WGS sequence"/>
</dbReference>